<dbReference type="RefSeq" id="WP_317901990.1">
    <property type="nucleotide sequence ID" value="NZ_JAIRBC010000011.1"/>
</dbReference>
<keyword evidence="2" id="KW-1185">Reference proteome</keyword>
<accession>A0AAE3EUR1</accession>
<organism evidence="1 2">
    <name type="scientific">Cerina litoralis</name>
    <dbReference type="NCBI Taxonomy" id="2874477"/>
    <lineage>
        <taxon>Bacteria</taxon>
        <taxon>Pseudomonadati</taxon>
        <taxon>Bacteroidota</taxon>
        <taxon>Flavobacteriia</taxon>
        <taxon>Flavobacteriales</taxon>
        <taxon>Flavobacteriaceae</taxon>
        <taxon>Cerina</taxon>
    </lineage>
</organism>
<comment type="caution">
    <text evidence="1">The sequence shown here is derived from an EMBL/GenBank/DDBJ whole genome shotgun (WGS) entry which is preliminary data.</text>
</comment>
<dbReference type="EMBL" id="JAIRBC010000011">
    <property type="protein sequence ID" value="MCG2460840.1"/>
    <property type="molecule type" value="Genomic_DNA"/>
</dbReference>
<evidence type="ECO:0000313" key="1">
    <source>
        <dbReference type="EMBL" id="MCG2460840.1"/>
    </source>
</evidence>
<dbReference type="Proteomes" id="UP001200642">
    <property type="component" value="Unassembled WGS sequence"/>
</dbReference>
<gene>
    <name evidence="1" type="ORF">K8352_08770</name>
</gene>
<reference evidence="1" key="1">
    <citation type="submission" date="2023-02" db="EMBL/GenBank/DDBJ databases">
        <title>Genome of Flavobacteriaceae gen. nov. sp. strain F89.</title>
        <authorList>
            <person name="Wang Y."/>
        </authorList>
    </citation>
    <scope>NUCLEOTIDE SEQUENCE</scope>
    <source>
        <strain evidence="1">F89</strain>
    </source>
</reference>
<protein>
    <submittedName>
        <fullName evidence="1">Uncharacterized protein</fullName>
    </submittedName>
</protein>
<name>A0AAE3EUR1_9FLAO</name>
<sequence>MGPNFNHKRWIDTQKRKIEECLPEIIAWIEKDCKFWYDLRKQQAEDEKNREIQRAKEAEIQRTKEIEEAKLMQLLTDCDNWHRAKNIRNYISAYEQNTVMKSLDQEKLKTWMDWANKKANELDPLISKEDAVLGFHKA</sequence>
<evidence type="ECO:0000313" key="2">
    <source>
        <dbReference type="Proteomes" id="UP001200642"/>
    </source>
</evidence>
<dbReference type="AlphaFoldDB" id="A0AAE3EUR1"/>
<proteinExistence type="predicted"/>